<evidence type="ECO:0000256" key="8">
    <source>
        <dbReference type="ARBA" id="ARBA00038436"/>
    </source>
</evidence>
<evidence type="ECO:0000256" key="3">
    <source>
        <dbReference type="ARBA" id="ARBA00022475"/>
    </source>
</evidence>
<keyword evidence="6 9" id="KW-1133">Transmembrane helix</keyword>
<name>A0A923LYH1_9FIRM</name>
<keyword evidence="7 9" id="KW-0472">Membrane</keyword>
<evidence type="ECO:0000256" key="1">
    <source>
        <dbReference type="ARBA" id="ARBA00004429"/>
    </source>
</evidence>
<comment type="caution">
    <text evidence="11">The sequence shown here is derived from an EMBL/GenBank/DDBJ whole genome shotgun (WGS) entry which is preliminary data.</text>
</comment>
<evidence type="ECO:0000256" key="6">
    <source>
        <dbReference type="ARBA" id="ARBA00022989"/>
    </source>
</evidence>
<dbReference type="Proteomes" id="UP000606499">
    <property type="component" value="Unassembled WGS sequence"/>
</dbReference>
<feature type="transmembrane region" description="Helical" evidence="9">
    <location>
        <begin position="86"/>
        <end position="104"/>
    </location>
</feature>
<organism evidence="11 12">
    <name type="scientific">Agathobaculum faecis</name>
    <dbReference type="NCBI Taxonomy" id="2763013"/>
    <lineage>
        <taxon>Bacteria</taxon>
        <taxon>Bacillati</taxon>
        <taxon>Bacillota</taxon>
        <taxon>Clostridia</taxon>
        <taxon>Eubacteriales</taxon>
        <taxon>Butyricicoccaceae</taxon>
        <taxon>Agathobaculum</taxon>
    </lineage>
</organism>
<feature type="domain" description="Tripartite ATP-independent periplasmic transporters DctQ component" evidence="10">
    <location>
        <begin position="23"/>
        <end position="152"/>
    </location>
</feature>
<dbReference type="InterPro" id="IPR007387">
    <property type="entry name" value="TRAP_DctQ"/>
</dbReference>
<feature type="transmembrane region" description="Helical" evidence="9">
    <location>
        <begin position="12"/>
        <end position="35"/>
    </location>
</feature>
<sequence>MKKVLDALVKVEAVLAAAILVILIACTFFGVLARYLFNSPFTWEEEVQVACMVWITFLAAPVAFHTKSHVAIEILVDAFPQKVQRVIEVLIMILMYAILIYFFFRSLEFISVLARTGRKTPILMAPYSVIYGVAPVSIILMLISYTYETVKKVFLTPAQNEKEEA</sequence>
<dbReference type="AlphaFoldDB" id="A0A923LYH1"/>
<evidence type="ECO:0000313" key="11">
    <source>
        <dbReference type="EMBL" id="MBC5726587.1"/>
    </source>
</evidence>
<evidence type="ECO:0000313" key="12">
    <source>
        <dbReference type="Proteomes" id="UP000606499"/>
    </source>
</evidence>
<evidence type="ECO:0000259" key="10">
    <source>
        <dbReference type="Pfam" id="PF04290"/>
    </source>
</evidence>
<dbReference type="Pfam" id="PF04290">
    <property type="entry name" value="DctQ"/>
    <property type="match status" value="1"/>
</dbReference>
<keyword evidence="5 9" id="KW-0812">Transmembrane</keyword>
<gene>
    <name evidence="11" type="ORF">H8S45_14120</name>
</gene>
<reference evidence="11" key="1">
    <citation type="submission" date="2020-08" db="EMBL/GenBank/DDBJ databases">
        <title>Genome public.</title>
        <authorList>
            <person name="Liu C."/>
            <person name="Sun Q."/>
        </authorList>
    </citation>
    <scope>NUCLEOTIDE SEQUENCE</scope>
    <source>
        <strain evidence="11">NSJ-28</strain>
    </source>
</reference>
<dbReference type="PROSITE" id="PS51257">
    <property type="entry name" value="PROKAR_LIPOPROTEIN"/>
    <property type="match status" value="1"/>
</dbReference>
<dbReference type="PANTHER" id="PTHR35011">
    <property type="entry name" value="2,3-DIKETO-L-GULONATE TRAP TRANSPORTER SMALL PERMEASE PROTEIN YIAM"/>
    <property type="match status" value="1"/>
</dbReference>
<dbReference type="GO" id="GO:0022857">
    <property type="term" value="F:transmembrane transporter activity"/>
    <property type="evidence" value="ECO:0007669"/>
    <property type="project" value="TreeGrafter"/>
</dbReference>
<comment type="subcellular location">
    <subcellularLocation>
        <location evidence="1">Cell inner membrane</location>
        <topology evidence="1">Multi-pass membrane protein</topology>
    </subcellularLocation>
</comment>
<feature type="transmembrane region" description="Helical" evidence="9">
    <location>
        <begin position="124"/>
        <end position="145"/>
    </location>
</feature>
<dbReference type="PANTHER" id="PTHR35011:SF11">
    <property type="entry name" value="TRAP TRANSPORTER SMALL PERMEASE PROTEIN"/>
    <property type="match status" value="1"/>
</dbReference>
<dbReference type="InterPro" id="IPR055348">
    <property type="entry name" value="DctQ"/>
</dbReference>
<dbReference type="GO" id="GO:0005886">
    <property type="term" value="C:plasma membrane"/>
    <property type="evidence" value="ECO:0007669"/>
    <property type="project" value="UniProtKB-SubCell"/>
</dbReference>
<keyword evidence="4" id="KW-0997">Cell inner membrane</keyword>
<proteinExistence type="inferred from homology"/>
<comment type="similarity">
    <text evidence="8">Belongs to the TRAP transporter small permease family.</text>
</comment>
<dbReference type="RefSeq" id="WP_054328211.1">
    <property type="nucleotide sequence ID" value="NZ_JACOPL010000020.1"/>
</dbReference>
<evidence type="ECO:0000256" key="7">
    <source>
        <dbReference type="ARBA" id="ARBA00023136"/>
    </source>
</evidence>
<evidence type="ECO:0000256" key="4">
    <source>
        <dbReference type="ARBA" id="ARBA00022519"/>
    </source>
</evidence>
<evidence type="ECO:0000256" key="2">
    <source>
        <dbReference type="ARBA" id="ARBA00022448"/>
    </source>
</evidence>
<evidence type="ECO:0000256" key="9">
    <source>
        <dbReference type="SAM" id="Phobius"/>
    </source>
</evidence>
<feature type="transmembrane region" description="Helical" evidence="9">
    <location>
        <begin position="47"/>
        <end position="65"/>
    </location>
</feature>
<dbReference type="GO" id="GO:0015740">
    <property type="term" value="P:C4-dicarboxylate transport"/>
    <property type="evidence" value="ECO:0007669"/>
    <property type="project" value="TreeGrafter"/>
</dbReference>
<protein>
    <submittedName>
        <fullName evidence="11">TRAP transporter small permease</fullName>
    </submittedName>
</protein>
<keyword evidence="2" id="KW-0813">Transport</keyword>
<accession>A0A923LYH1</accession>
<dbReference type="EMBL" id="JACOPL010000020">
    <property type="protein sequence ID" value="MBC5726587.1"/>
    <property type="molecule type" value="Genomic_DNA"/>
</dbReference>
<evidence type="ECO:0000256" key="5">
    <source>
        <dbReference type="ARBA" id="ARBA00022692"/>
    </source>
</evidence>
<keyword evidence="3" id="KW-1003">Cell membrane</keyword>
<keyword evidence="12" id="KW-1185">Reference proteome</keyword>